<dbReference type="Gene3D" id="3.10.10.10">
    <property type="entry name" value="HIV Type 1 Reverse Transcriptase, subunit A, domain 1"/>
    <property type="match status" value="1"/>
</dbReference>
<dbReference type="InterPro" id="IPR043502">
    <property type="entry name" value="DNA/RNA_pol_sf"/>
</dbReference>
<dbReference type="Proteomes" id="UP000434957">
    <property type="component" value="Unassembled WGS sequence"/>
</dbReference>
<keyword evidence="5" id="KW-0064">Aspartyl protease</keyword>
<evidence type="ECO:0000259" key="10">
    <source>
        <dbReference type="Pfam" id="PF17917"/>
    </source>
</evidence>
<evidence type="ECO:0000256" key="4">
    <source>
        <dbReference type="ARBA" id="ARBA00022722"/>
    </source>
</evidence>
<dbReference type="PANTHER" id="PTHR33064:SF37">
    <property type="entry name" value="RIBONUCLEASE H"/>
    <property type="match status" value="1"/>
</dbReference>
<evidence type="ECO:0000256" key="5">
    <source>
        <dbReference type="ARBA" id="ARBA00022750"/>
    </source>
</evidence>
<keyword evidence="12" id="KW-1185">Reference proteome</keyword>
<keyword evidence="4" id="KW-0540">Nuclease</keyword>
<evidence type="ECO:0000259" key="9">
    <source>
        <dbReference type="Pfam" id="PF00078"/>
    </source>
</evidence>
<keyword evidence="3" id="KW-0548">Nucleotidyltransferase</keyword>
<protein>
    <submittedName>
        <fullName evidence="11">Uncharacterized protein</fullName>
    </submittedName>
</protein>
<dbReference type="EMBL" id="QXFT01000020">
    <property type="protein sequence ID" value="KAE9359283.1"/>
    <property type="molecule type" value="Genomic_DNA"/>
</dbReference>
<organism evidence="11 12">
    <name type="scientific">Phytophthora rubi</name>
    <dbReference type="NCBI Taxonomy" id="129364"/>
    <lineage>
        <taxon>Eukaryota</taxon>
        <taxon>Sar</taxon>
        <taxon>Stramenopiles</taxon>
        <taxon>Oomycota</taxon>
        <taxon>Peronosporomycetes</taxon>
        <taxon>Peronosporales</taxon>
        <taxon>Peronosporaceae</taxon>
        <taxon>Phytophthora</taxon>
    </lineage>
</organism>
<dbReference type="Gene3D" id="3.30.70.270">
    <property type="match status" value="2"/>
</dbReference>
<dbReference type="InterPro" id="IPR043128">
    <property type="entry name" value="Rev_trsase/Diguanyl_cyclase"/>
</dbReference>
<dbReference type="InterPro" id="IPR041373">
    <property type="entry name" value="RT_RNaseH"/>
</dbReference>
<feature type="domain" description="Reverse transcriptase" evidence="9">
    <location>
        <begin position="210"/>
        <end position="319"/>
    </location>
</feature>
<evidence type="ECO:0000256" key="3">
    <source>
        <dbReference type="ARBA" id="ARBA00022695"/>
    </source>
</evidence>
<sequence>MKVQVAGGALMLCRSAVTMNLKIETDAGPLNLRSVPCLVLDGNEDELLLGRKTMRDIGIDIDRLFEQLEGGDRVNKADGDDVSDNDTELHFAVDMEDIHRHLDRMLDEAREAGYDPSLLEVFRALVYEYADVWRVHIGADPAADVGPLVAQLRPGAQPHRSGNRKYSEPQRKFLREFGKELEKNGLVKRNNASRWAGPALPVKNPHSDHFRCTMDYRPANKWTVALAGATPNLVVAIQSVKGAYAFGLFDLLKGFWQLPLHPISQKLYSFVTEDGVFTPTRVPQGASDSATHFQLQMQDCFRDMLYDSLLVWIDDLLKLNAKKCLLFSKQVMLCGKVVDGEGIRHSPERLEALVNLPLPPPAAALQQFLCAANWFRDSMVDYARTVHLLQAKLEEVMGRRGRRKSQLACVDLTWTDEDKDSFSDVVDLLATTNKQHFADKDARVCLLTDASSTGWSIVVSQVRHWDEEKSVAEQTHELLVCRGGQFTGAQLNWSIIEKEAYPVVRACADLAYLLDREKGIHIYCNHANLVYIIAPDKTVKAHLRGKIDYMVVASGMPALCWSSLASSTEQHRVYIAYIWHCWSIS</sequence>
<comment type="caution">
    <text evidence="11">The sequence shown here is derived from an EMBL/GenBank/DDBJ whole genome shotgun (WGS) entry which is preliminary data.</text>
</comment>
<keyword evidence="8" id="KW-0695">RNA-directed DNA polymerase</keyword>
<keyword evidence="1" id="KW-0645">Protease</keyword>
<evidence type="ECO:0000313" key="12">
    <source>
        <dbReference type="Proteomes" id="UP000434957"/>
    </source>
</evidence>
<keyword evidence="7" id="KW-0378">Hydrolase</keyword>
<dbReference type="GO" id="GO:0006508">
    <property type="term" value="P:proteolysis"/>
    <property type="evidence" value="ECO:0007669"/>
    <property type="project" value="UniProtKB-KW"/>
</dbReference>
<evidence type="ECO:0000256" key="2">
    <source>
        <dbReference type="ARBA" id="ARBA00022679"/>
    </source>
</evidence>
<dbReference type="InterPro" id="IPR051320">
    <property type="entry name" value="Viral_Replic_Matur_Polypro"/>
</dbReference>
<evidence type="ECO:0000256" key="6">
    <source>
        <dbReference type="ARBA" id="ARBA00022759"/>
    </source>
</evidence>
<dbReference type="GO" id="GO:0004190">
    <property type="term" value="F:aspartic-type endopeptidase activity"/>
    <property type="evidence" value="ECO:0007669"/>
    <property type="project" value="UniProtKB-KW"/>
</dbReference>
<gene>
    <name evidence="11" type="ORF">PR003_g833</name>
</gene>
<evidence type="ECO:0000256" key="1">
    <source>
        <dbReference type="ARBA" id="ARBA00022670"/>
    </source>
</evidence>
<evidence type="ECO:0000313" key="11">
    <source>
        <dbReference type="EMBL" id="KAE9359283.1"/>
    </source>
</evidence>
<accession>A0A6A4G5K1</accession>
<dbReference type="GO" id="GO:0003964">
    <property type="term" value="F:RNA-directed DNA polymerase activity"/>
    <property type="evidence" value="ECO:0007669"/>
    <property type="project" value="UniProtKB-KW"/>
</dbReference>
<evidence type="ECO:0000256" key="7">
    <source>
        <dbReference type="ARBA" id="ARBA00022801"/>
    </source>
</evidence>
<dbReference type="InterPro" id="IPR000477">
    <property type="entry name" value="RT_dom"/>
</dbReference>
<dbReference type="Pfam" id="PF17917">
    <property type="entry name" value="RT_RNaseH"/>
    <property type="match status" value="1"/>
</dbReference>
<proteinExistence type="predicted"/>
<dbReference type="PANTHER" id="PTHR33064">
    <property type="entry name" value="POL PROTEIN"/>
    <property type="match status" value="1"/>
</dbReference>
<reference evidence="11 12" key="1">
    <citation type="submission" date="2018-08" db="EMBL/GenBank/DDBJ databases">
        <title>Genomic investigation of the strawberry pathogen Phytophthora fragariae indicates pathogenicity is determined by transcriptional variation in three key races.</title>
        <authorList>
            <person name="Adams T.M."/>
            <person name="Armitage A.D."/>
            <person name="Sobczyk M.K."/>
            <person name="Bates H.J."/>
            <person name="Dunwell J.M."/>
            <person name="Nellist C.F."/>
            <person name="Harrison R.J."/>
        </authorList>
    </citation>
    <scope>NUCLEOTIDE SEQUENCE [LARGE SCALE GENOMIC DNA]</scope>
    <source>
        <strain evidence="11 12">SCRP333</strain>
    </source>
</reference>
<keyword evidence="2" id="KW-0808">Transferase</keyword>
<dbReference type="Pfam" id="PF00078">
    <property type="entry name" value="RVT_1"/>
    <property type="match status" value="1"/>
</dbReference>
<keyword evidence="6" id="KW-0255">Endonuclease</keyword>
<dbReference type="SUPFAM" id="SSF56672">
    <property type="entry name" value="DNA/RNA polymerases"/>
    <property type="match status" value="1"/>
</dbReference>
<dbReference type="AlphaFoldDB" id="A0A6A4G5K1"/>
<evidence type="ECO:0000256" key="8">
    <source>
        <dbReference type="ARBA" id="ARBA00022918"/>
    </source>
</evidence>
<name>A0A6A4G5K1_9STRA</name>
<dbReference type="GO" id="GO:0004519">
    <property type="term" value="F:endonuclease activity"/>
    <property type="evidence" value="ECO:0007669"/>
    <property type="project" value="UniProtKB-KW"/>
</dbReference>
<feature type="domain" description="Reverse transcriptase RNase H-like" evidence="10">
    <location>
        <begin position="440"/>
        <end position="537"/>
    </location>
</feature>